<proteinExistence type="predicted"/>
<protein>
    <submittedName>
        <fullName evidence="2">TetR/AcrR family transcriptional regulator C-terminal domain-containing protein</fullName>
    </submittedName>
</protein>
<dbReference type="Gene3D" id="1.10.357.10">
    <property type="entry name" value="Tetracycline Repressor, domain 2"/>
    <property type="match status" value="1"/>
</dbReference>
<dbReference type="Pfam" id="PF14246">
    <property type="entry name" value="TetR_C_7"/>
    <property type="match status" value="1"/>
</dbReference>
<dbReference type="InterPro" id="IPR036271">
    <property type="entry name" value="Tet_transcr_reg_TetR-rel_C_sf"/>
</dbReference>
<organism evidence="2 3">
    <name type="scientific">Paracoccus nototheniae</name>
    <dbReference type="NCBI Taxonomy" id="2489002"/>
    <lineage>
        <taxon>Bacteria</taxon>
        <taxon>Pseudomonadati</taxon>
        <taxon>Pseudomonadota</taxon>
        <taxon>Alphaproteobacteria</taxon>
        <taxon>Rhodobacterales</taxon>
        <taxon>Paracoccaceae</taxon>
        <taxon>Paracoccus</taxon>
    </lineage>
</organism>
<dbReference type="InterPro" id="IPR039536">
    <property type="entry name" value="TetR_C_Proteobacteria"/>
</dbReference>
<keyword evidence="3" id="KW-1185">Reference proteome</keyword>
<name>A0ABW4DSS5_9RHOB</name>
<evidence type="ECO:0000313" key="3">
    <source>
        <dbReference type="Proteomes" id="UP001597302"/>
    </source>
</evidence>
<dbReference type="SUPFAM" id="SSF48498">
    <property type="entry name" value="Tetracyclin repressor-like, C-terminal domain"/>
    <property type="match status" value="1"/>
</dbReference>
<gene>
    <name evidence="2" type="ORF">ACFQ5P_02440</name>
</gene>
<dbReference type="RefSeq" id="WP_131573145.1">
    <property type="nucleotide sequence ID" value="NZ_CBCSAJ010000006.1"/>
</dbReference>
<comment type="caution">
    <text evidence="2">The sequence shown here is derived from an EMBL/GenBank/DDBJ whole genome shotgun (WGS) entry which is preliminary data.</text>
</comment>
<dbReference type="Proteomes" id="UP001597302">
    <property type="component" value="Unassembled WGS sequence"/>
</dbReference>
<feature type="domain" description="Transcriptional regulator TetR C-terminal Proteobacteria type" evidence="1">
    <location>
        <begin position="104"/>
        <end position="202"/>
    </location>
</feature>
<evidence type="ECO:0000259" key="1">
    <source>
        <dbReference type="Pfam" id="PF14246"/>
    </source>
</evidence>
<reference evidence="3" key="1">
    <citation type="journal article" date="2019" name="Int. J. Syst. Evol. Microbiol.">
        <title>The Global Catalogue of Microorganisms (GCM) 10K type strain sequencing project: providing services to taxonomists for standard genome sequencing and annotation.</title>
        <authorList>
            <consortium name="The Broad Institute Genomics Platform"/>
            <consortium name="The Broad Institute Genome Sequencing Center for Infectious Disease"/>
            <person name="Wu L."/>
            <person name="Ma J."/>
        </authorList>
    </citation>
    <scope>NUCLEOTIDE SEQUENCE [LARGE SCALE GENOMIC DNA]</scope>
    <source>
        <strain evidence="3">CCM 8875</strain>
    </source>
</reference>
<evidence type="ECO:0000313" key="2">
    <source>
        <dbReference type="EMBL" id="MFD1480147.1"/>
    </source>
</evidence>
<dbReference type="EMBL" id="JBHTOQ010000003">
    <property type="protein sequence ID" value="MFD1480147.1"/>
    <property type="molecule type" value="Genomic_DNA"/>
</dbReference>
<sequence length="210" mass="22514">MIGNPTNSANGPEHRDAMLQTLTLSLEDPHGTLLGLDPVLEREGYSHDEILSAFGCIDDLLVAIAERKAAYLITPLTGAQRIADLDLVRRVLTEFGTLAWREYSSSIIALVRLMMAEGARSPDLRKRVYDAGPAAVALELRKFFSRAHGLGVLSVSDAHLAAEQLMGMLREPLYKALMLHPAGSATAADAVEPVAASIDLVLNGCARGQA</sequence>
<accession>A0ABW4DSS5</accession>